<dbReference type="EMBL" id="JAAGNZ010000003">
    <property type="protein sequence ID" value="NEU70239.1"/>
    <property type="molecule type" value="Genomic_DNA"/>
</dbReference>
<dbReference type="Pfam" id="PF12833">
    <property type="entry name" value="HTH_18"/>
    <property type="match status" value="1"/>
</dbReference>
<dbReference type="Gene3D" id="1.10.10.60">
    <property type="entry name" value="Homeodomain-like"/>
    <property type="match status" value="1"/>
</dbReference>
<dbReference type="GO" id="GO:0003700">
    <property type="term" value="F:DNA-binding transcription factor activity"/>
    <property type="evidence" value="ECO:0007669"/>
    <property type="project" value="InterPro"/>
</dbReference>
<dbReference type="SUPFAM" id="SSF46689">
    <property type="entry name" value="Homeodomain-like"/>
    <property type="match status" value="1"/>
</dbReference>
<evidence type="ECO:0000256" key="2">
    <source>
        <dbReference type="ARBA" id="ARBA00023125"/>
    </source>
</evidence>
<organism evidence="5 6">
    <name type="scientific">Spirosoma agri</name>
    <dbReference type="NCBI Taxonomy" id="1987381"/>
    <lineage>
        <taxon>Bacteria</taxon>
        <taxon>Pseudomonadati</taxon>
        <taxon>Bacteroidota</taxon>
        <taxon>Cytophagia</taxon>
        <taxon>Cytophagales</taxon>
        <taxon>Cytophagaceae</taxon>
        <taxon>Spirosoma</taxon>
    </lineage>
</organism>
<dbReference type="PROSITE" id="PS01124">
    <property type="entry name" value="HTH_ARAC_FAMILY_2"/>
    <property type="match status" value="1"/>
</dbReference>
<proteinExistence type="predicted"/>
<name>A0A6M0IPH3_9BACT</name>
<feature type="domain" description="HTH araC/xylS-type" evidence="4">
    <location>
        <begin position="129"/>
        <end position="227"/>
    </location>
</feature>
<keyword evidence="3" id="KW-0804">Transcription</keyword>
<protein>
    <submittedName>
        <fullName evidence="5">Helix-turn-helix transcriptional regulator</fullName>
    </submittedName>
</protein>
<dbReference type="SMART" id="SM00342">
    <property type="entry name" value="HTH_ARAC"/>
    <property type="match status" value="1"/>
</dbReference>
<dbReference type="InterPro" id="IPR009057">
    <property type="entry name" value="Homeodomain-like_sf"/>
</dbReference>
<dbReference type="Proteomes" id="UP000477386">
    <property type="component" value="Unassembled WGS sequence"/>
</dbReference>
<comment type="caution">
    <text evidence="5">The sequence shown here is derived from an EMBL/GenBank/DDBJ whole genome shotgun (WGS) entry which is preliminary data.</text>
</comment>
<sequence>MKRGLKEPTADLMNNWPSPSAFRLLLQKQPDQGRFKTTTVFFSEDLLKSLSEEQGYQADVHRQKSALIQIQPNPPLLRFINDLIEEQAMDKPEGEQNQVVAKKALVKLLVELDSSLTNVLFNFNTPGKIDLEAFMNRHYRFNVSLARFGYLTGRSLSAFKRDFTRIFGLAPGRWLVAKRLEEAYFLLTKTERSVSDVCFAVGFEDLSHFSFSFKARYQLALTQLRKVLTKNIK</sequence>
<dbReference type="GO" id="GO:0043565">
    <property type="term" value="F:sequence-specific DNA binding"/>
    <property type="evidence" value="ECO:0007669"/>
    <property type="project" value="InterPro"/>
</dbReference>
<evidence type="ECO:0000259" key="4">
    <source>
        <dbReference type="PROSITE" id="PS01124"/>
    </source>
</evidence>
<reference evidence="5 6" key="1">
    <citation type="submission" date="2020-02" db="EMBL/GenBank/DDBJ databases">
        <title>Draft genome sequence of two Spirosoma agri KCTC 52727 and Spirosoma terrae KCTC 52035.</title>
        <authorList>
            <person name="Rojas J."/>
            <person name="Ambika Manirajan B."/>
            <person name="Ratering S."/>
            <person name="Suarez C."/>
            <person name="Schnell S."/>
        </authorList>
    </citation>
    <scope>NUCLEOTIDE SEQUENCE [LARGE SCALE GENOMIC DNA]</scope>
    <source>
        <strain evidence="5 6">KCTC 52727</strain>
    </source>
</reference>
<evidence type="ECO:0000313" key="5">
    <source>
        <dbReference type="EMBL" id="NEU70239.1"/>
    </source>
</evidence>
<keyword evidence="1" id="KW-0805">Transcription regulation</keyword>
<evidence type="ECO:0000256" key="3">
    <source>
        <dbReference type="ARBA" id="ARBA00023163"/>
    </source>
</evidence>
<dbReference type="AlphaFoldDB" id="A0A6M0IPH3"/>
<accession>A0A6M0IPH3</accession>
<dbReference type="InterPro" id="IPR050204">
    <property type="entry name" value="AraC_XylS_family_regulators"/>
</dbReference>
<gene>
    <name evidence="5" type="ORF">GK091_25400</name>
</gene>
<evidence type="ECO:0000256" key="1">
    <source>
        <dbReference type="ARBA" id="ARBA00023015"/>
    </source>
</evidence>
<evidence type="ECO:0000313" key="6">
    <source>
        <dbReference type="Proteomes" id="UP000477386"/>
    </source>
</evidence>
<dbReference type="RefSeq" id="WP_164043540.1">
    <property type="nucleotide sequence ID" value="NZ_JAAGNZ010000003.1"/>
</dbReference>
<keyword evidence="2" id="KW-0238">DNA-binding</keyword>
<dbReference type="PANTHER" id="PTHR46796">
    <property type="entry name" value="HTH-TYPE TRANSCRIPTIONAL ACTIVATOR RHAS-RELATED"/>
    <property type="match status" value="1"/>
</dbReference>
<dbReference type="InterPro" id="IPR018060">
    <property type="entry name" value="HTH_AraC"/>
</dbReference>
<keyword evidence="6" id="KW-1185">Reference proteome</keyword>